<evidence type="ECO:0000256" key="1">
    <source>
        <dbReference type="SAM" id="MobiDB-lite"/>
    </source>
</evidence>
<feature type="compositionally biased region" description="Polar residues" evidence="1">
    <location>
        <begin position="335"/>
        <end position="348"/>
    </location>
</feature>
<dbReference type="Proteomes" id="UP000288351">
    <property type="component" value="Unassembled WGS sequence"/>
</dbReference>
<feature type="region of interest" description="Disordered" evidence="1">
    <location>
        <begin position="224"/>
        <end position="348"/>
    </location>
</feature>
<protein>
    <submittedName>
        <fullName evidence="2">Uncharacterized protein</fullName>
    </submittedName>
</protein>
<evidence type="ECO:0000313" key="3">
    <source>
        <dbReference type="Proteomes" id="UP000288351"/>
    </source>
</evidence>
<feature type="compositionally biased region" description="Low complexity" evidence="1">
    <location>
        <begin position="269"/>
        <end position="286"/>
    </location>
</feature>
<dbReference type="AlphaFoldDB" id="A0A401R9S6"/>
<dbReference type="EMBL" id="BHXC01000007">
    <property type="protein sequence ID" value="GCB94382.1"/>
    <property type="molecule type" value="Genomic_DNA"/>
</dbReference>
<feature type="compositionally biased region" description="Polar residues" evidence="1">
    <location>
        <begin position="247"/>
        <end position="258"/>
    </location>
</feature>
<sequence>MGSAGLCTVLRGVEFRACVWIPCGMINHSSRGVREPIPSVTSVGVVVLPGGPERRRGAGTALREEGYVADEVQQQEDDQNLWRAVYTAHGGWSEGTAFADHLSVAAPALAEVSGTLYCAHRGARQEQRKQLPLRWTSFTPAALVPLVAALEQARVPLPEGASDEEKLEQQERITAAAEALDKARRWAPDADVDWLESAETPALVNDNGTVRMVFTHVGWMHDSRSPYRGPQYGVPQYGGPQYGDQPVRSTSLWETQLDGTEGRPEDPGARGAASGAGSGRVQRGRAPGLRRPAQQVRPAPGPRHRGQVEPGRHARGPLRLRCGPYRRLDIERPNTLRQAPQSPSAVPR</sequence>
<gene>
    <name evidence="2" type="ORF">SALB_07181</name>
</gene>
<comment type="caution">
    <text evidence="2">The sequence shown here is derived from an EMBL/GenBank/DDBJ whole genome shotgun (WGS) entry which is preliminary data.</text>
</comment>
<reference evidence="2 3" key="1">
    <citation type="journal article" date="2019" name="Microbiol. Resour. Announc.">
        <title>Draft Genome Sequence of the Most Traditional epsilon-Poly-l-Lysine Producer, Streptomyces albulus NBRC14147.</title>
        <authorList>
            <person name="Yamanaka K."/>
            <person name="Hamano Y."/>
        </authorList>
    </citation>
    <scope>NUCLEOTIDE SEQUENCE [LARGE SCALE GENOMIC DNA]</scope>
    <source>
        <strain evidence="2 3">NBRC 14147</strain>
    </source>
</reference>
<proteinExistence type="predicted"/>
<feature type="compositionally biased region" description="Low complexity" evidence="1">
    <location>
        <begin position="226"/>
        <end position="246"/>
    </location>
</feature>
<accession>A0A401R9S6</accession>
<organism evidence="2 3">
    <name type="scientific">Streptomyces noursei</name>
    <name type="common">Streptomyces albulus</name>
    <dbReference type="NCBI Taxonomy" id="1971"/>
    <lineage>
        <taxon>Bacteria</taxon>
        <taxon>Bacillati</taxon>
        <taxon>Actinomycetota</taxon>
        <taxon>Actinomycetes</taxon>
        <taxon>Kitasatosporales</taxon>
        <taxon>Streptomycetaceae</taxon>
        <taxon>Streptomyces</taxon>
    </lineage>
</organism>
<evidence type="ECO:0000313" key="2">
    <source>
        <dbReference type="EMBL" id="GCB94382.1"/>
    </source>
</evidence>
<name>A0A401R9S6_STRNR</name>